<keyword evidence="3 5" id="KW-0269">Exonuclease</keyword>
<organism evidence="12 13">
    <name type="scientific">Necator americanus</name>
    <name type="common">Human hookworm</name>
    <dbReference type="NCBI Taxonomy" id="51031"/>
    <lineage>
        <taxon>Eukaryota</taxon>
        <taxon>Metazoa</taxon>
        <taxon>Ecdysozoa</taxon>
        <taxon>Nematoda</taxon>
        <taxon>Chromadorea</taxon>
        <taxon>Rhabditida</taxon>
        <taxon>Rhabditina</taxon>
        <taxon>Rhabditomorpha</taxon>
        <taxon>Strongyloidea</taxon>
        <taxon>Ancylostomatidae</taxon>
        <taxon>Bunostominae</taxon>
        <taxon>Necator</taxon>
    </lineage>
</organism>
<comment type="caution">
    <text evidence="12">The sequence shown here is derived from an EMBL/GenBank/DDBJ whole genome shotgun (WGS) entry which is preliminary data.</text>
</comment>
<dbReference type="InterPro" id="IPR040992">
    <property type="entry name" value="XRN1_D1"/>
</dbReference>
<evidence type="ECO:0000259" key="8">
    <source>
        <dbReference type="Pfam" id="PF17846"/>
    </source>
</evidence>
<feature type="region of interest" description="Disordered" evidence="6">
    <location>
        <begin position="1487"/>
        <end position="1552"/>
    </location>
</feature>
<proteinExistence type="inferred from homology"/>
<dbReference type="CDD" id="cd18673">
    <property type="entry name" value="PIN_XRN1-2-like"/>
    <property type="match status" value="1"/>
</dbReference>
<dbReference type="InterPro" id="IPR041412">
    <property type="entry name" value="Xrn1_helical"/>
</dbReference>
<dbReference type="PANTHER" id="PTHR12341">
    <property type="entry name" value="5'-&gt;3' EXORIBONUCLEASE"/>
    <property type="match status" value="1"/>
</dbReference>
<evidence type="ECO:0000256" key="4">
    <source>
        <dbReference type="ARBA" id="ARBA00038299"/>
    </source>
</evidence>
<keyword evidence="5" id="KW-0694">RNA-binding</keyword>
<dbReference type="EMBL" id="JAVFWL010000002">
    <property type="protein sequence ID" value="KAK6737390.1"/>
    <property type="molecule type" value="Genomic_DNA"/>
</dbReference>
<feature type="domain" description="5'-3' exoribonuclease 1 D1" evidence="10">
    <location>
        <begin position="690"/>
        <end position="870"/>
    </location>
</feature>
<comment type="subcellular location">
    <subcellularLocation>
        <location evidence="5">Cytoplasm</location>
    </subcellularLocation>
</comment>
<evidence type="ECO:0000256" key="2">
    <source>
        <dbReference type="ARBA" id="ARBA00022801"/>
    </source>
</evidence>
<evidence type="ECO:0000259" key="11">
    <source>
        <dbReference type="Pfam" id="PF18334"/>
    </source>
</evidence>
<dbReference type="Pfam" id="PF18129">
    <property type="entry name" value="SH3_12"/>
    <property type="match status" value="1"/>
</dbReference>
<feature type="domain" description="5'-3' exoribonuclease 1 SH3-like" evidence="9">
    <location>
        <begin position="1137"/>
        <end position="1201"/>
    </location>
</feature>
<dbReference type="InterPro" id="IPR016494">
    <property type="entry name" value="5_3_exoribonuclease_1"/>
</dbReference>
<feature type="region of interest" description="Disordered" evidence="6">
    <location>
        <begin position="412"/>
        <end position="432"/>
    </location>
</feature>
<dbReference type="Pfam" id="PF17846">
    <property type="entry name" value="XRN_M"/>
    <property type="match status" value="1"/>
</dbReference>
<reference evidence="12 13" key="1">
    <citation type="submission" date="2023-08" db="EMBL/GenBank/DDBJ databases">
        <title>A Necator americanus chromosomal reference genome.</title>
        <authorList>
            <person name="Ilik V."/>
            <person name="Petrzelkova K.J."/>
            <person name="Pardy F."/>
            <person name="Fuh T."/>
            <person name="Niatou-Singa F.S."/>
            <person name="Gouil Q."/>
            <person name="Baker L."/>
            <person name="Ritchie M.E."/>
            <person name="Jex A.R."/>
            <person name="Gazzola D."/>
            <person name="Li H."/>
            <person name="Toshio Fujiwara R."/>
            <person name="Zhan B."/>
            <person name="Aroian R.V."/>
            <person name="Pafco B."/>
            <person name="Schwarz E.M."/>
        </authorList>
    </citation>
    <scope>NUCLEOTIDE SEQUENCE [LARGE SCALE GENOMIC DNA]</scope>
    <source>
        <strain evidence="12 13">Aroian</strain>
        <tissue evidence="12">Whole animal</tissue>
    </source>
</reference>
<feature type="domain" description="Xrn1 N-terminal" evidence="7">
    <location>
        <begin position="1"/>
        <end position="227"/>
    </location>
</feature>
<protein>
    <recommendedName>
        <fullName evidence="5">5'-3' exoribonuclease 1</fullName>
        <ecNumber evidence="5">3.1.13.-</ecNumber>
    </recommendedName>
</protein>
<feature type="domain" description="Xrn1 helical" evidence="8">
    <location>
        <begin position="279"/>
        <end position="669"/>
    </location>
</feature>
<keyword evidence="1 5" id="KW-0540">Nuclease</keyword>
<sequence>MGVPKFYRWISERYPCLSEVISDTEIPEFDNLYLDMNGIIHNCSHPNDDDVHFRISQEQIFTDIFAYIDKLFNIIRPKKVFFLAVDGVAPRAKMNQQRARRFMSARTAEEQIQAHLRKGEELPEEKRFDSNCITPGTLFMAELHRDLSKWLGTKVEKDPAWHGIRVYLSGHDCPGEGEHKIMDFIRHERTLDGYDPNTRHCMYGLDADLLMLGMCSHEPHFSLLREEVKFNRPLPKKSGAAPQRTNPSQINFHLLHLSLLREYLSWEFHPLKASLPFPYDVERVIDDWVLMGFLVGNDFIPHLPHVHIHDDALPLLYQTYIQVLPTLEGYINESGILNLQRFEVFLKAFAANDRRHFLQTLEDESFLRSKTGRDPHGLFNKTQDLQELQLSPAESSDDAIDVADISSDDEAAFISSDEEERNSDDLDEELPDGGLESAAELLSRLNADPDVDEGESELCDALMAAELKEMDDKEFENNVESCWTKTVSNSFRRHKRLYYREKMEYANITKSELREQAEGYVRAIQWNLHYYYKGCVSWNWFYPHHYSPYISDVVDFSNMDMSFDLGEPFKPFEQLLAVLPSASADCLPSPFRDLMCSKESPIADFYPTDFRTDLNGKKNDWEAVVLIPFIDEARLLSAVQSKVALLTPEENARNSIGKILLFSFKDKAAEMKTALPVDTFHLDPQQVIWGLLPNVKLDVFFPGFPTMKHLPHSAELKQVNVKVFQQESKRPSMVLTIVKRKELEKEVLDLAGDLIGKEVCIDWPILKLGLVDSLWAAGNKYTRQKTGEVTAIALDGDEQEVMKSALYAQKERMLSRFAIDVKNADAIVFARRFVGVTYSFENGFLHPQKQWAGSHTTVPVLLPMVVTNVNIESGTSLRNIPISEAYPKHSKVFAMLPSWEGFGYPALVDTVDPKGRVLLTVSIWPSVDLSALRSSYEALSLQWMNSYDAGRRIGVDGRLLSRITGTVFLTIERKAEEDGTSALQEKINIGLALKLSKRNQEVPDYTRRLENGYWQYSTLCVQLLNSYRNKFRDLFAFLEKSHTVDDAYSASDVWANEEKRKQRVSDLKEYLANVPTNGVEKQEGGKQYADRLIIGQIENAINEVPKKRWGFRKCAINPGVLYRAELYDGKCCADPDADFQLLDRVVYTIQGRPVPFGSQGTVVGVLPGKVDVLFDHEFNNGYKIRGTMNSGACLPKTSLINITYGKERKGRHAAGLEQRTAKSLTTGKETVSSKLKKGTPETFTSTFEDAPFSLLPRKPQKEEAVKVRSAQPADIAIASSTITTHLSSGQTVSSSFGTLLQLPTVNTTTGDGSCMPLPLNTAPISKEQMEDELNRMLGLKTGKGKTPIPPVLSSLTPALSSSYCNNKPETSSPPNALKKLFPTTRNQKENPEVVKKLFPEAKEDLVMKKNEAVVCSPNVQRGGAPANRGIFQRRPPLMQNRHYVSNPMFHPTRPQPSRYSFFGSSSQHNSPKLTDLKPSSVILPCRQPGRRRCGKHPNNLVNSSLQSREPDMTPVSSVSSTSARAATNTVNKERRARKSRLAPKFAETNRPE</sequence>
<evidence type="ECO:0000259" key="9">
    <source>
        <dbReference type="Pfam" id="PF18129"/>
    </source>
</evidence>
<dbReference type="PIRSF" id="PIRSF006743">
    <property type="entry name" value="Exonuclease_Xnr1"/>
    <property type="match status" value="1"/>
</dbReference>
<dbReference type="InterPro" id="IPR047008">
    <property type="entry name" value="XRN1_SH3_sf"/>
</dbReference>
<gene>
    <name evidence="12" type="primary">Necator_chrII.g7641</name>
    <name evidence="12" type="ORF">RB195_019847</name>
</gene>
<dbReference type="InterPro" id="IPR004859">
    <property type="entry name" value="Xrn1_N"/>
</dbReference>
<keyword evidence="13" id="KW-1185">Reference proteome</keyword>
<feature type="compositionally biased region" description="Acidic residues" evidence="6">
    <location>
        <begin position="412"/>
        <end position="431"/>
    </location>
</feature>
<feature type="domain" description="Exoribonuclease Xrn1 D2/D3" evidence="11">
    <location>
        <begin position="881"/>
        <end position="1107"/>
    </location>
</feature>
<dbReference type="EC" id="3.1.13.-" evidence="5"/>
<dbReference type="InterPro" id="IPR047007">
    <property type="entry name" value="XRN1_D1_sf"/>
</dbReference>
<evidence type="ECO:0000313" key="13">
    <source>
        <dbReference type="Proteomes" id="UP001303046"/>
    </source>
</evidence>
<dbReference type="Gene3D" id="1.25.40.1050">
    <property type="match status" value="1"/>
</dbReference>
<dbReference type="Gene3D" id="2.30.30.750">
    <property type="match status" value="1"/>
</dbReference>
<keyword evidence="2 5" id="KW-0378">Hydrolase</keyword>
<dbReference type="Proteomes" id="UP001303046">
    <property type="component" value="Unassembled WGS sequence"/>
</dbReference>
<dbReference type="InterPro" id="IPR041385">
    <property type="entry name" value="SH3_12"/>
</dbReference>
<name>A0ABR1CHL8_NECAM</name>
<dbReference type="PANTHER" id="PTHR12341:SF7">
    <property type="entry name" value="5'-3' EXORIBONUCLEASE 1"/>
    <property type="match status" value="1"/>
</dbReference>
<keyword evidence="5" id="KW-0963">Cytoplasm</keyword>
<evidence type="ECO:0000313" key="12">
    <source>
        <dbReference type="EMBL" id="KAK6737390.1"/>
    </source>
</evidence>
<accession>A0ABR1CHL8</accession>
<dbReference type="Gene3D" id="2.170.260.40">
    <property type="match status" value="1"/>
</dbReference>
<dbReference type="InterPro" id="IPR041106">
    <property type="entry name" value="XRN1_D2_D3"/>
</dbReference>
<dbReference type="Gene3D" id="3.40.50.12390">
    <property type="match status" value="1"/>
</dbReference>
<comment type="similarity">
    <text evidence="4 5">Belongs to the 5'-3' exonuclease family.</text>
</comment>
<dbReference type="InterPro" id="IPR027073">
    <property type="entry name" value="5_3_exoribonuclease"/>
</dbReference>
<dbReference type="Pfam" id="PF18332">
    <property type="entry name" value="XRN1_D1"/>
    <property type="match status" value="1"/>
</dbReference>
<evidence type="ECO:0000256" key="5">
    <source>
        <dbReference type="PIRNR" id="PIRNR006743"/>
    </source>
</evidence>
<evidence type="ECO:0000259" key="10">
    <source>
        <dbReference type="Pfam" id="PF18332"/>
    </source>
</evidence>
<dbReference type="Pfam" id="PF18334">
    <property type="entry name" value="XRN1_D2_D3"/>
    <property type="match status" value="1"/>
</dbReference>
<dbReference type="Pfam" id="PF03159">
    <property type="entry name" value="XRN_N"/>
    <property type="match status" value="1"/>
</dbReference>
<evidence type="ECO:0000259" key="7">
    <source>
        <dbReference type="Pfam" id="PF03159"/>
    </source>
</evidence>
<feature type="compositionally biased region" description="Low complexity" evidence="6">
    <location>
        <begin position="1515"/>
        <end position="1530"/>
    </location>
</feature>
<evidence type="ECO:0000256" key="3">
    <source>
        <dbReference type="ARBA" id="ARBA00022839"/>
    </source>
</evidence>
<evidence type="ECO:0000256" key="6">
    <source>
        <dbReference type="SAM" id="MobiDB-lite"/>
    </source>
</evidence>
<evidence type="ECO:0000256" key="1">
    <source>
        <dbReference type="ARBA" id="ARBA00022722"/>
    </source>
</evidence>